<dbReference type="PANTHER" id="PTHR12763">
    <property type="match status" value="1"/>
</dbReference>
<dbReference type="PANTHER" id="PTHR12763:SF28">
    <property type="entry name" value="GEO10507P1-RELATED"/>
    <property type="match status" value="1"/>
</dbReference>
<feature type="domain" description="J" evidence="7">
    <location>
        <begin position="190"/>
        <end position="240"/>
    </location>
</feature>
<dbReference type="AlphaFoldDB" id="A0A7C9UW20"/>
<gene>
    <name evidence="8" type="ORF">G4223_14820</name>
</gene>
<dbReference type="RefSeq" id="WP_163681365.1">
    <property type="nucleotide sequence ID" value="NZ_JAAIYP010000039.1"/>
</dbReference>
<dbReference type="SUPFAM" id="SSF46565">
    <property type="entry name" value="Chaperone J-domain"/>
    <property type="match status" value="1"/>
</dbReference>
<evidence type="ECO:0000259" key="7">
    <source>
        <dbReference type="PROSITE" id="PS50076"/>
    </source>
</evidence>
<evidence type="ECO:0000256" key="1">
    <source>
        <dbReference type="ARBA" id="ARBA00004167"/>
    </source>
</evidence>
<dbReference type="InterPro" id="IPR001623">
    <property type="entry name" value="DnaJ_domain"/>
</dbReference>
<reference evidence="8 9" key="1">
    <citation type="submission" date="2020-02" db="EMBL/GenBank/DDBJ databases">
        <authorList>
            <person name="Dziuba M."/>
            <person name="Kuznetsov B."/>
            <person name="Mardanov A."/>
            <person name="Ravin N."/>
            <person name="Grouzdev D."/>
        </authorList>
    </citation>
    <scope>NUCLEOTIDE SEQUENCE [LARGE SCALE GENOMIC DNA]</scope>
    <source>
        <strain evidence="8 9">SpK</strain>
    </source>
</reference>
<evidence type="ECO:0000256" key="4">
    <source>
        <dbReference type="ARBA" id="ARBA00023136"/>
    </source>
</evidence>
<evidence type="ECO:0000313" key="9">
    <source>
        <dbReference type="Proteomes" id="UP000480684"/>
    </source>
</evidence>
<keyword evidence="2 6" id="KW-0812">Transmembrane</keyword>
<dbReference type="PROSITE" id="PS50076">
    <property type="entry name" value="DNAJ_2"/>
    <property type="match status" value="1"/>
</dbReference>
<comment type="subcellular location">
    <subcellularLocation>
        <location evidence="1">Membrane</location>
        <topology evidence="1">Single-pass membrane protein</topology>
    </subcellularLocation>
</comment>
<keyword evidence="3 6" id="KW-1133">Transmembrane helix</keyword>
<dbReference type="EMBL" id="JAAIYP010000039">
    <property type="protein sequence ID" value="NFV81386.1"/>
    <property type="molecule type" value="Genomic_DNA"/>
</dbReference>
<evidence type="ECO:0000256" key="3">
    <source>
        <dbReference type="ARBA" id="ARBA00022989"/>
    </source>
</evidence>
<evidence type="ECO:0000313" key="8">
    <source>
        <dbReference type="EMBL" id="NFV81386.1"/>
    </source>
</evidence>
<sequence>MFPQLLFVLGALVAAWLFLDWFKRAKPQVAARAAKMAAFGLLALFGVWLVLTGKLAGLFAVAAGIMPWVARAVRLHGWWKVLRGLGIRVRGGRAAAGGASQVETRFLRMELDHDTGRFDGQVLAGSLSGRMLSSLDADEALALWRETAVDAESARVLEAWLDRAWPDWRGRPSASAAAPPSGRAGMSVEEAREILGVGADAGAEEIRAAHRRLMLANHPDHGGSTWIAARINQARDLLLG</sequence>
<comment type="caution">
    <text evidence="8">The sequence shown here is derived from an EMBL/GenBank/DDBJ whole genome shotgun (WGS) entry which is preliminary data.</text>
</comment>
<protein>
    <submittedName>
        <fullName evidence="8">Molecular chaperone DnaJ</fullName>
    </submittedName>
</protein>
<dbReference type="GO" id="GO:0016020">
    <property type="term" value="C:membrane"/>
    <property type="evidence" value="ECO:0007669"/>
    <property type="project" value="UniProtKB-SubCell"/>
</dbReference>
<organism evidence="8 9">
    <name type="scientific">Magnetospirillum aberrantis SpK</name>
    <dbReference type="NCBI Taxonomy" id="908842"/>
    <lineage>
        <taxon>Bacteria</taxon>
        <taxon>Pseudomonadati</taxon>
        <taxon>Pseudomonadota</taxon>
        <taxon>Alphaproteobacteria</taxon>
        <taxon>Rhodospirillales</taxon>
        <taxon>Rhodospirillaceae</taxon>
        <taxon>Magnetospirillum</taxon>
    </lineage>
</organism>
<dbReference type="SMART" id="SM00271">
    <property type="entry name" value="DnaJ"/>
    <property type="match status" value="1"/>
</dbReference>
<evidence type="ECO:0000256" key="2">
    <source>
        <dbReference type="ARBA" id="ARBA00022692"/>
    </source>
</evidence>
<proteinExistence type="inferred from homology"/>
<feature type="transmembrane region" description="Helical" evidence="6">
    <location>
        <begin position="6"/>
        <end position="22"/>
    </location>
</feature>
<comment type="similarity">
    <text evidence="5">Belongs to the TIM14 family.</text>
</comment>
<evidence type="ECO:0000256" key="6">
    <source>
        <dbReference type="SAM" id="Phobius"/>
    </source>
</evidence>
<accession>A0A7C9UW20</accession>
<dbReference type="InterPro" id="IPR036869">
    <property type="entry name" value="J_dom_sf"/>
</dbReference>
<name>A0A7C9UW20_9PROT</name>
<dbReference type="Gene3D" id="1.10.287.110">
    <property type="entry name" value="DnaJ domain"/>
    <property type="match status" value="1"/>
</dbReference>
<dbReference type="CDD" id="cd06257">
    <property type="entry name" value="DnaJ"/>
    <property type="match status" value="1"/>
</dbReference>
<keyword evidence="4 6" id="KW-0472">Membrane</keyword>
<keyword evidence="9" id="KW-1185">Reference proteome</keyword>
<evidence type="ECO:0000256" key="5">
    <source>
        <dbReference type="ARBA" id="ARBA00038105"/>
    </source>
</evidence>
<dbReference type="Proteomes" id="UP000480684">
    <property type="component" value="Unassembled WGS sequence"/>
</dbReference>
<dbReference type="FunFam" id="1.10.287.110:FF:000001">
    <property type="entry name" value="Import inner membrane translocase subunit tim14"/>
    <property type="match status" value="1"/>
</dbReference>